<gene>
    <name evidence="1" type="ORF">DKM44_13205</name>
</gene>
<dbReference type="InterPro" id="IPR032710">
    <property type="entry name" value="NTF2-like_dom_sf"/>
</dbReference>
<dbReference type="Proteomes" id="UP000245368">
    <property type="component" value="Chromosome"/>
</dbReference>
<dbReference type="PANTHER" id="PTHR38436">
    <property type="entry name" value="POLYKETIDE CYCLASE SNOAL-LIKE DOMAIN"/>
    <property type="match status" value="1"/>
</dbReference>
<dbReference type="InterPro" id="IPR009959">
    <property type="entry name" value="Cyclase_SnoaL-like"/>
</dbReference>
<sequence length="166" mass="19060">MPPTDRVPISGIPHCLAPAFGRINMNHQHIRNIIRRENEEMWTGKNSEIFRESSHAHRVTHSGTDGDIVGHDAHVEMAKLYLNAFSDHHMRIDHLVVEEDHAAYRITHHVKHTGPFMGFEPTGKDITMVMSYFVRFEGDKIAESWMMWDSVLLLRQLGVEIPMGQA</sequence>
<protein>
    <recommendedName>
        <fullName evidence="3">Ester cyclase</fullName>
    </recommendedName>
</protein>
<keyword evidence="2" id="KW-1185">Reference proteome</keyword>
<dbReference type="EMBL" id="CP029494">
    <property type="protein sequence ID" value="AWN24073.1"/>
    <property type="molecule type" value="Genomic_DNA"/>
</dbReference>
<dbReference type="AlphaFoldDB" id="A0A2Z3JFX0"/>
<dbReference type="PANTHER" id="PTHR38436:SF1">
    <property type="entry name" value="ESTER CYCLASE"/>
    <property type="match status" value="1"/>
</dbReference>
<evidence type="ECO:0008006" key="3">
    <source>
        <dbReference type="Google" id="ProtNLM"/>
    </source>
</evidence>
<organism evidence="1 2">
    <name type="scientific">Deinococcus irradiatisoli</name>
    <dbReference type="NCBI Taxonomy" id="2202254"/>
    <lineage>
        <taxon>Bacteria</taxon>
        <taxon>Thermotogati</taxon>
        <taxon>Deinococcota</taxon>
        <taxon>Deinococci</taxon>
        <taxon>Deinococcales</taxon>
        <taxon>Deinococcaceae</taxon>
        <taxon>Deinococcus</taxon>
    </lineage>
</organism>
<dbReference type="KEGG" id="dez:DKM44_13205"/>
<proteinExistence type="predicted"/>
<dbReference type="Gene3D" id="3.10.450.50">
    <property type="match status" value="1"/>
</dbReference>
<dbReference type="GO" id="GO:0030638">
    <property type="term" value="P:polyketide metabolic process"/>
    <property type="evidence" value="ECO:0007669"/>
    <property type="project" value="InterPro"/>
</dbReference>
<accession>A0A2Z3JFX0</accession>
<name>A0A2Z3JFX0_9DEIO</name>
<dbReference type="OrthoDB" id="7876517at2"/>
<evidence type="ECO:0000313" key="1">
    <source>
        <dbReference type="EMBL" id="AWN24073.1"/>
    </source>
</evidence>
<reference evidence="1 2" key="1">
    <citation type="submission" date="2018-05" db="EMBL/GenBank/DDBJ databases">
        <title>Complete Genome Sequence of Deinococcus sp. strain 17bor-2.</title>
        <authorList>
            <person name="Srinivasan S."/>
        </authorList>
    </citation>
    <scope>NUCLEOTIDE SEQUENCE [LARGE SCALE GENOMIC DNA]</scope>
    <source>
        <strain evidence="1 2">17bor-2</strain>
    </source>
</reference>
<evidence type="ECO:0000313" key="2">
    <source>
        <dbReference type="Proteomes" id="UP000245368"/>
    </source>
</evidence>
<dbReference type="Pfam" id="PF07366">
    <property type="entry name" value="SnoaL"/>
    <property type="match status" value="1"/>
</dbReference>
<dbReference type="SUPFAM" id="SSF54427">
    <property type="entry name" value="NTF2-like"/>
    <property type="match status" value="1"/>
</dbReference>